<feature type="signal peptide" evidence="1">
    <location>
        <begin position="1"/>
        <end position="23"/>
    </location>
</feature>
<evidence type="ECO:0000313" key="3">
    <source>
        <dbReference type="Proteomes" id="UP000282125"/>
    </source>
</evidence>
<keyword evidence="1" id="KW-0732">Signal</keyword>
<comment type="caution">
    <text evidence="2">The sequence shown here is derived from an EMBL/GenBank/DDBJ whole genome shotgun (WGS) entry which is preliminary data.</text>
</comment>
<dbReference type="EMBL" id="RRAZ01000017">
    <property type="protein sequence ID" value="RRH73541.1"/>
    <property type="molecule type" value="Genomic_DNA"/>
</dbReference>
<evidence type="ECO:0000256" key="1">
    <source>
        <dbReference type="SAM" id="SignalP"/>
    </source>
</evidence>
<dbReference type="OrthoDB" id="8477553at2"/>
<proteinExistence type="predicted"/>
<dbReference type="Proteomes" id="UP000282125">
    <property type="component" value="Unassembled WGS sequence"/>
</dbReference>
<keyword evidence="3" id="KW-1185">Reference proteome</keyword>
<reference evidence="2 3" key="1">
    <citation type="submission" date="2018-11" db="EMBL/GenBank/DDBJ databases">
        <title>Gemmobacter sp. nov., YIM 102744-1 draft genome.</title>
        <authorList>
            <person name="Li G."/>
            <person name="Jiang Y."/>
        </authorList>
    </citation>
    <scope>NUCLEOTIDE SEQUENCE [LARGE SCALE GENOMIC DNA]</scope>
    <source>
        <strain evidence="2 3">YIM 102744-1</strain>
    </source>
</reference>
<dbReference type="AlphaFoldDB" id="A0A3P3DH17"/>
<organism evidence="2 3">
    <name type="scientific">Falsigemmobacter faecalis</name>
    <dbReference type="NCBI Taxonomy" id="2488730"/>
    <lineage>
        <taxon>Bacteria</taxon>
        <taxon>Pseudomonadati</taxon>
        <taxon>Pseudomonadota</taxon>
        <taxon>Alphaproteobacteria</taxon>
        <taxon>Rhodobacterales</taxon>
        <taxon>Paracoccaceae</taxon>
        <taxon>Falsigemmobacter</taxon>
    </lineage>
</organism>
<name>A0A3P3DH17_9RHOB</name>
<accession>A0A3P3DH17</accession>
<feature type="chain" id="PRO_5018044067" description="DUF4861 domain-containing protein" evidence="1">
    <location>
        <begin position="24"/>
        <end position="372"/>
    </location>
</feature>
<dbReference type="RefSeq" id="WP_124965375.1">
    <property type="nucleotide sequence ID" value="NZ_RRAZ01000017.1"/>
</dbReference>
<evidence type="ECO:0000313" key="2">
    <source>
        <dbReference type="EMBL" id="RRH73541.1"/>
    </source>
</evidence>
<protein>
    <recommendedName>
        <fullName evidence="4">DUF4861 domain-containing protein</fullName>
    </recommendedName>
</protein>
<sequence length="372" mass="39928">MRHMLKTTALTAVLLSTAATGFAGTDGYHTVNGYSDAQGQLGFDLTQIGGYGELTVAVQGFGGMGYGKCVVAFRRADDGVIAETAAVQQQSSATCPAEIAFTSKPADKGMLEVTFTEGGALKGHSYELFTVLRPYADSDAVTAPKNFDVLGMTIGEDRAVIEGKLKAEGFAKDEGDSNTLSYRDGSTRALEMWTKGRSERLDRAEDTIFITWTSQMAGIEAPEKVAFIGREWNIPESANLAINVLDKSLADKHGEGSMKGVIFYDRAGALVSTAYSEVCDEAIHLQAVAVPYSSHGMRSDGEQMQIACGAGVRIYTNEDFNVPGRAGSMKVELRKGDVAYADFWNTWSPAEAKRLQEAYELQKGMVGAAPKL</sequence>
<evidence type="ECO:0008006" key="4">
    <source>
        <dbReference type="Google" id="ProtNLM"/>
    </source>
</evidence>
<gene>
    <name evidence="2" type="ORF">EG244_12740</name>
</gene>